<organism evidence="1 2">
    <name type="scientific">Nonomuraea thailandensis</name>
    <dbReference type="NCBI Taxonomy" id="1188745"/>
    <lineage>
        <taxon>Bacteria</taxon>
        <taxon>Bacillati</taxon>
        <taxon>Actinomycetota</taxon>
        <taxon>Actinomycetes</taxon>
        <taxon>Streptosporangiales</taxon>
        <taxon>Streptosporangiaceae</taxon>
        <taxon>Nonomuraea</taxon>
    </lineage>
</organism>
<gene>
    <name evidence="1" type="ORF">HD597_000249</name>
</gene>
<name>A0A9X2JYL1_9ACTN</name>
<proteinExistence type="predicted"/>
<comment type="caution">
    <text evidence="1">The sequence shown here is derived from an EMBL/GenBank/DDBJ whole genome shotgun (WGS) entry which is preliminary data.</text>
</comment>
<dbReference type="Gene3D" id="3.10.450.50">
    <property type="match status" value="1"/>
</dbReference>
<evidence type="ECO:0000313" key="2">
    <source>
        <dbReference type="Proteomes" id="UP001139648"/>
    </source>
</evidence>
<dbReference type="AlphaFoldDB" id="A0A9X2JYL1"/>
<dbReference type="Proteomes" id="UP001139648">
    <property type="component" value="Unassembled WGS sequence"/>
</dbReference>
<dbReference type="SUPFAM" id="SSF54427">
    <property type="entry name" value="NTF2-like"/>
    <property type="match status" value="1"/>
</dbReference>
<evidence type="ECO:0008006" key="3">
    <source>
        <dbReference type="Google" id="ProtNLM"/>
    </source>
</evidence>
<dbReference type="RefSeq" id="WP_253739687.1">
    <property type="nucleotide sequence ID" value="NZ_BAABKA010000052.1"/>
</dbReference>
<dbReference type="InterPro" id="IPR032710">
    <property type="entry name" value="NTF2-like_dom_sf"/>
</dbReference>
<sequence length="73" mass="8453">MIDAINERDPAHRRSLIEQAFTPDCLYIDPDDEAETHDGLDELFARIQRQAPPELRFSLPDPVDAHHQQARFT</sequence>
<keyword evidence="2" id="KW-1185">Reference proteome</keyword>
<accession>A0A9X2JYL1</accession>
<evidence type="ECO:0000313" key="1">
    <source>
        <dbReference type="EMBL" id="MCP2353229.1"/>
    </source>
</evidence>
<dbReference type="EMBL" id="JAMZEB010000001">
    <property type="protein sequence ID" value="MCP2353229.1"/>
    <property type="molecule type" value="Genomic_DNA"/>
</dbReference>
<reference evidence="1" key="1">
    <citation type="submission" date="2022-06" db="EMBL/GenBank/DDBJ databases">
        <title>Sequencing the genomes of 1000 actinobacteria strains.</title>
        <authorList>
            <person name="Klenk H.-P."/>
        </authorList>
    </citation>
    <scope>NUCLEOTIDE SEQUENCE</scope>
    <source>
        <strain evidence="1">DSM 46694</strain>
    </source>
</reference>
<protein>
    <recommendedName>
        <fullName evidence="3">SnoaL-like domain-containing protein</fullName>
    </recommendedName>
</protein>